<dbReference type="AlphaFoldDB" id="A0AAN6R2D2"/>
<reference evidence="1" key="1">
    <citation type="submission" date="2023-06" db="EMBL/GenBank/DDBJ databases">
        <title>Black Yeasts Isolated from many extreme environments.</title>
        <authorList>
            <person name="Coleine C."/>
            <person name="Stajich J.E."/>
            <person name="Selbmann L."/>
        </authorList>
    </citation>
    <scope>NUCLEOTIDE SEQUENCE</scope>
    <source>
        <strain evidence="1">CCFEE 5200</strain>
    </source>
</reference>
<dbReference type="Proteomes" id="UP001175353">
    <property type="component" value="Unassembled WGS sequence"/>
</dbReference>
<evidence type="ECO:0000313" key="1">
    <source>
        <dbReference type="EMBL" id="KAK1015156.1"/>
    </source>
</evidence>
<gene>
    <name evidence="1" type="ORF">LTR91_000958</name>
</gene>
<dbReference type="EMBL" id="JAUJLE010000003">
    <property type="protein sequence ID" value="KAK1015156.1"/>
    <property type="molecule type" value="Genomic_DNA"/>
</dbReference>
<accession>A0AAN6R2D2</accession>
<keyword evidence="2" id="KW-1185">Reference proteome</keyword>
<comment type="caution">
    <text evidence="1">The sequence shown here is derived from an EMBL/GenBank/DDBJ whole genome shotgun (WGS) entry which is preliminary data.</text>
</comment>
<proteinExistence type="predicted"/>
<sequence length="92" mass="10301">MKRPLIASSNDNAGTVYIDEHRYSNGDGNYSFAECDDDYNYRTLAVPRNASHKAMSPYRSASTHATLRGVSCSYARDHLRNEAGIDQRLINS</sequence>
<protein>
    <submittedName>
        <fullName evidence="1">Uncharacterized protein</fullName>
    </submittedName>
</protein>
<organism evidence="1 2">
    <name type="scientific">Friedmanniomyces endolithicus</name>
    <dbReference type="NCBI Taxonomy" id="329885"/>
    <lineage>
        <taxon>Eukaryota</taxon>
        <taxon>Fungi</taxon>
        <taxon>Dikarya</taxon>
        <taxon>Ascomycota</taxon>
        <taxon>Pezizomycotina</taxon>
        <taxon>Dothideomycetes</taxon>
        <taxon>Dothideomycetidae</taxon>
        <taxon>Mycosphaerellales</taxon>
        <taxon>Teratosphaeriaceae</taxon>
        <taxon>Friedmanniomyces</taxon>
    </lineage>
</organism>
<evidence type="ECO:0000313" key="2">
    <source>
        <dbReference type="Proteomes" id="UP001175353"/>
    </source>
</evidence>
<name>A0AAN6R2D2_9PEZI</name>